<accession>A0A1X7TA53</accession>
<dbReference type="Pfam" id="PF03564">
    <property type="entry name" value="DUF1759"/>
    <property type="match status" value="1"/>
</dbReference>
<reference evidence="1" key="1">
    <citation type="submission" date="2017-05" db="UniProtKB">
        <authorList>
            <consortium name="EnsemblMetazoa"/>
        </authorList>
    </citation>
    <scope>IDENTIFICATION</scope>
</reference>
<dbReference type="InParanoid" id="A0A1X7TA53"/>
<dbReference type="AlphaFoldDB" id="A0A1X7TA53"/>
<sequence length="113" mass="12763">MNELMSLETVHLDQHTQDLRRLYDKVEANIRGLDALGVKPEAYGALFTPILVKKLPAELRLNLARRVSSSEWNLTKIMEMLKEELEARERAVFAPISRGKTAPTHKGRASHSG</sequence>
<protein>
    <submittedName>
        <fullName evidence="1">Uncharacterized protein</fullName>
    </submittedName>
</protein>
<dbReference type="InterPro" id="IPR005312">
    <property type="entry name" value="DUF1759"/>
</dbReference>
<name>A0A1X7TA53_AMPQE</name>
<organism evidence="1">
    <name type="scientific">Amphimedon queenslandica</name>
    <name type="common">Sponge</name>
    <dbReference type="NCBI Taxonomy" id="400682"/>
    <lineage>
        <taxon>Eukaryota</taxon>
        <taxon>Metazoa</taxon>
        <taxon>Porifera</taxon>
        <taxon>Demospongiae</taxon>
        <taxon>Heteroscleromorpha</taxon>
        <taxon>Haplosclerida</taxon>
        <taxon>Niphatidae</taxon>
        <taxon>Amphimedon</taxon>
    </lineage>
</organism>
<dbReference type="EnsemblMetazoa" id="Aqu2.1.11441_001">
    <property type="protein sequence ID" value="Aqu2.1.11441_001"/>
    <property type="gene ID" value="Aqu2.1.11441"/>
</dbReference>
<proteinExistence type="predicted"/>
<evidence type="ECO:0000313" key="1">
    <source>
        <dbReference type="EnsemblMetazoa" id="Aqu2.1.11441_001"/>
    </source>
</evidence>